<proteinExistence type="inferred from homology"/>
<dbReference type="GO" id="GO:0009231">
    <property type="term" value="P:riboflavin biosynthetic process"/>
    <property type="evidence" value="ECO:0007669"/>
    <property type="project" value="TreeGrafter"/>
</dbReference>
<dbReference type="PANTHER" id="PTHR35005">
    <property type="entry name" value="3-DEHYDRO-SCYLLO-INOSOSE HYDROLASE"/>
    <property type="match status" value="1"/>
</dbReference>
<evidence type="ECO:0000256" key="3">
    <source>
        <dbReference type="ARBA" id="ARBA00022801"/>
    </source>
</evidence>
<evidence type="ECO:0000256" key="4">
    <source>
        <dbReference type="ARBA" id="ARBA00022833"/>
    </source>
</evidence>
<dbReference type="Gene3D" id="3.40.50.10310">
    <property type="entry name" value="Creatininase"/>
    <property type="match status" value="1"/>
</dbReference>
<dbReference type="SUPFAM" id="SSF102215">
    <property type="entry name" value="Creatininase"/>
    <property type="match status" value="1"/>
</dbReference>
<comment type="similarity">
    <text evidence="5">Belongs to the creatininase superfamily.</text>
</comment>
<evidence type="ECO:0000256" key="2">
    <source>
        <dbReference type="ARBA" id="ARBA00022723"/>
    </source>
</evidence>
<dbReference type="RefSeq" id="WP_099154299.1">
    <property type="nucleotide sequence ID" value="NZ_PDUD01000042.1"/>
</dbReference>
<dbReference type="PANTHER" id="PTHR35005:SF1">
    <property type="entry name" value="2-AMINO-5-FORMYLAMINO-6-RIBOSYLAMINOPYRIMIDIN-4(3H)-ONE 5'-MONOPHOSPHATE DEFORMYLASE"/>
    <property type="match status" value="1"/>
</dbReference>
<dbReference type="OrthoDB" id="9801445at2"/>
<protein>
    <recommendedName>
        <fullName evidence="8">Creatininase family protein</fullName>
    </recommendedName>
</protein>
<sequence length="264" mass="29141">MTPKSVFLAEITNLELEQFLKKHHTVYVPVGATEQHGPHSPVSTDVLIPQEIARRVAEQQGDALVAPALPYTLSYPHRGFACEFSLSIETFMATIKELAISFARAGFKRIVFLNGHYDNTYALAYACAQAAEQLPEGAKAFPFNYWDGIPAERWAQATENGKGLHAGDGEVSMILAIRPDLIDKDQLNTEFPNFPETKTKSPALHTAFFFSAPGSVYAMTKSGTWGDATLATAEKGEQFLQWGVESVVDLMADIEKTFRELPVR</sequence>
<evidence type="ECO:0000313" key="7">
    <source>
        <dbReference type="Proteomes" id="UP000223913"/>
    </source>
</evidence>
<dbReference type="GO" id="GO:0046872">
    <property type="term" value="F:metal ion binding"/>
    <property type="evidence" value="ECO:0007669"/>
    <property type="project" value="UniProtKB-KW"/>
</dbReference>
<accession>A0A2D0N158</accession>
<evidence type="ECO:0000256" key="1">
    <source>
        <dbReference type="ARBA" id="ARBA00001947"/>
    </source>
</evidence>
<evidence type="ECO:0000313" key="6">
    <source>
        <dbReference type="EMBL" id="PHN02271.1"/>
    </source>
</evidence>
<dbReference type="AlphaFoldDB" id="A0A2D0N158"/>
<dbReference type="InterPro" id="IPR003785">
    <property type="entry name" value="Creatininase/forma_Hydrolase"/>
</dbReference>
<dbReference type="Pfam" id="PF02633">
    <property type="entry name" value="Creatininase"/>
    <property type="match status" value="1"/>
</dbReference>
<dbReference type="EMBL" id="PDUD01000042">
    <property type="protein sequence ID" value="PHN02271.1"/>
    <property type="molecule type" value="Genomic_DNA"/>
</dbReference>
<dbReference type="Proteomes" id="UP000223913">
    <property type="component" value="Unassembled WGS sequence"/>
</dbReference>
<dbReference type="InterPro" id="IPR024087">
    <property type="entry name" value="Creatininase-like_sf"/>
</dbReference>
<evidence type="ECO:0000256" key="5">
    <source>
        <dbReference type="ARBA" id="ARBA00024029"/>
    </source>
</evidence>
<dbReference type="GO" id="GO:0016811">
    <property type="term" value="F:hydrolase activity, acting on carbon-nitrogen (but not peptide) bonds, in linear amides"/>
    <property type="evidence" value="ECO:0007669"/>
    <property type="project" value="TreeGrafter"/>
</dbReference>
<reference evidence="6 7" key="1">
    <citation type="submission" date="2017-10" db="EMBL/GenBank/DDBJ databases">
        <title>The draft genome sequence of Lewinella nigricans NBRC 102662.</title>
        <authorList>
            <person name="Wang K."/>
        </authorList>
    </citation>
    <scope>NUCLEOTIDE SEQUENCE [LARGE SCALE GENOMIC DNA]</scope>
    <source>
        <strain evidence="6 7">NBRC 102662</strain>
    </source>
</reference>
<evidence type="ECO:0008006" key="8">
    <source>
        <dbReference type="Google" id="ProtNLM"/>
    </source>
</evidence>
<keyword evidence="2" id="KW-0479">Metal-binding</keyword>
<keyword evidence="3" id="KW-0378">Hydrolase</keyword>
<comment type="cofactor">
    <cofactor evidence="1">
        <name>Zn(2+)</name>
        <dbReference type="ChEBI" id="CHEBI:29105"/>
    </cofactor>
</comment>
<name>A0A2D0N158_FLAN2</name>
<keyword evidence="4" id="KW-0862">Zinc</keyword>
<keyword evidence="7" id="KW-1185">Reference proteome</keyword>
<comment type="caution">
    <text evidence="6">The sequence shown here is derived from an EMBL/GenBank/DDBJ whole genome shotgun (WGS) entry which is preliminary data.</text>
</comment>
<organism evidence="6 7">
    <name type="scientific">Flavilitoribacter nigricans (strain ATCC 23147 / DSM 23189 / NBRC 102662 / NCIMB 1420 / SS-2)</name>
    <name type="common">Lewinella nigricans</name>
    <dbReference type="NCBI Taxonomy" id="1122177"/>
    <lineage>
        <taxon>Bacteria</taxon>
        <taxon>Pseudomonadati</taxon>
        <taxon>Bacteroidota</taxon>
        <taxon>Saprospiria</taxon>
        <taxon>Saprospirales</taxon>
        <taxon>Lewinellaceae</taxon>
        <taxon>Flavilitoribacter</taxon>
    </lineage>
</organism>
<gene>
    <name evidence="6" type="ORF">CRP01_32755</name>
</gene>